<name>A0ABQ8XHY0_9EUKA</name>
<feature type="region of interest" description="Disordered" evidence="2">
    <location>
        <begin position="68"/>
        <end position="92"/>
    </location>
</feature>
<dbReference type="SUPFAM" id="SSF57959">
    <property type="entry name" value="Leucine zipper domain"/>
    <property type="match status" value="1"/>
</dbReference>
<keyword evidence="5" id="KW-1185">Reference proteome</keyword>
<feature type="region of interest" description="Disordered" evidence="2">
    <location>
        <begin position="195"/>
        <end position="214"/>
    </location>
</feature>
<evidence type="ECO:0000256" key="2">
    <source>
        <dbReference type="SAM" id="MobiDB-lite"/>
    </source>
</evidence>
<feature type="compositionally biased region" description="Basic and acidic residues" evidence="2">
    <location>
        <begin position="70"/>
        <end position="92"/>
    </location>
</feature>
<dbReference type="Proteomes" id="UP001150062">
    <property type="component" value="Unassembled WGS sequence"/>
</dbReference>
<proteinExistence type="predicted"/>
<feature type="compositionally biased region" description="Basic and acidic residues" evidence="2">
    <location>
        <begin position="234"/>
        <end position="246"/>
    </location>
</feature>
<keyword evidence="1" id="KW-0175">Coiled coil</keyword>
<dbReference type="Pfam" id="PF07716">
    <property type="entry name" value="bZIP_2"/>
    <property type="match status" value="1"/>
</dbReference>
<dbReference type="EMBL" id="JAOAOG010000294">
    <property type="protein sequence ID" value="KAJ6232253.1"/>
    <property type="molecule type" value="Genomic_DNA"/>
</dbReference>
<sequence length="382" mass="45520">MCSQNSPQIQNTNAPLVEIELLSKKQILKPLLRKKKYSTCLKKKAKKKKNLKKIRIFTKTYSKIIMVSKNNDKRNDNTSRKRNKSCEPRQRETICKKKPKIQTKGGIIISKSRKVKEKLTVEEIKKRKKERNRTNAKRFREKRKNFLQQLEHETNQLKSENQNLNHQLNQISQQNLLLRQQVEQLKKIQPTTEITKKPACNNDHNKQTQTRDKIEELNEIEKIDVIDKIDETHIKEKQDEKEKQAETEQNDEIEETEQFEKKENKEKTENKEQNEKKQEHEYFDHRKQIEFLNLEFEKNFKNKYSGMNGCKLFEKDLNWNLSKNNSLLELQQEAILETSGVFYDCGFEIIGKEMNPSNNMDSFENDNNCPLFNPSVWGENFN</sequence>
<dbReference type="InterPro" id="IPR004827">
    <property type="entry name" value="bZIP"/>
</dbReference>
<organism evidence="4 5">
    <name type="scientific">Anaeramoeba flamelloides</name>
    <dbReference type="NCBI Taxonomy" id="1746091"/>
    <lineage>
        <taxon>Eukaryota</taxon>
        <taxon>Metamonada</taxon>
        <taxon>Anaeramoebidae</taxon>
        <taxon>Anaeramoeba</taxon>
    </lineage>
</organism>
<feature type="compositionally biased region" description="Basic and acidic residues" evidence="2">
    <location>
        <begin position="203"/>
        <end position="214"/>
    </location>
</feature>
<protein>
    <submittedName>
        <fullName evidence="4">Basic leucine zipper 4</fullName>
    </submittedName>
</protein>
<feature type="region of interest" description="Disordered" evidence="2">
    <location>
        <begin position="234"/>
        <end position="280"/>
    </location>
</feature>
<feature type="compositionally biased region" description="Acidic residues" evidence="2">
    <location>
        <begin position="248"/>
        <end position="257"/>
    </location>
</feature>
<gene>
    <name evidence="4" type="ORF">M0813_05174</name>
</gene>
<dbReference type="PROSITE" id="PS50217">
    <property type="entry name" value="BZIP"/>
    <property type="match status" value="1"/>
</dbReference>
<comment type="caution">
    <text evidence="4">The sequence shown here is derived from an EMBL/GenBank/DDBJ whole genome shotgun (WGS) entry which is preliminary data.</text>
</comment>
<accession>A0ABQ8XHY0</accession>
<evidence type="ECO:0000256" key="1">
    <source>
        <dbReference type="SAM" id="Coils"/>
    </source>
</evidence>
<dbReference type="SMART" id="SM00338">
    <property type="entry name" value="BRLZ"/>
    <property type="match status" value="1"/>
</dbReference>
<evidence type="ECO:0000259" key="3">
    <source>
        <dbReference type="PROSITE" id="PS50217"/>
    </source>
</evidence>
<feature type="coiled-coil region" evidence="1">
    <location>
        <begin position="136"/>
        <end position="188"/>
    </location>
</feature>
<dbReference type="Gene3D" id="1.20.5.170">
    <property type="match status" value="1"/>
</dbReference>
<feature type="domain" description="BZIP" evidence="3">
    <location>
        <begin position="122"/>
        <end position="185"/>
    </location>
</feature>
<evidence type="ECO:0000313" key="5">
    <source>
        <dbReference type="Proteomes" id="UP001150062"/>
    </source>
</evidence>
<evidence type="ECO:0000313" key="4">
    <source>
        <dbReference type="EMBL" id="KAJ6232253.1"/>
    </source>
</evidence>
<dbReference type="InterPro" id="IPR046347">
    <property type="entry name" value="bZIP_sf"/>
</dbReference>
<reference evidence="4" key="1">
    <citation type="submission" date="2022-08" db="EMBL/GenBank/DDBJ databases">
        <title>Novel sulfate-reducing endosymbionts in the free-living metamonad Anaeramoeba.</title>
        <authorList>
            <person name="Jerlstrom-Hultqvist J."/>
            <person name="Cepicka I."/>
            <person name="Gallot-Lavallee L."/>
            <person name="Salas-Leiva D."/>
            <person name="Curtis B.A."/>
            <person name="Zahonova K."/>
            <person name="Pipaliya S."/>
            <person name="Dacks J."/>
            <person name="Roger A.J."/>
        </authorList>
    </citation>
    <scope>NUCLEOTIDE SEQUENCE</scope>
    <source>
        <strain evidence="4">Schooner1</strain>
    </source>
</reference>
<feature type="compositionally biased region" description="Basic and acidic residues" evidence="2">
    <location>
        <begin position="258"/>
        <end position="280"/>
    </location>
</feature>